<dbReference type="PANTHER" id="PTHR15959">
    <property type="entry name" value="SYNTAXIN-18"/>
    <property type="match status" value="1"/>
</dbReference>
<accession>A0A8H5BG17</accession>
<evidence type="ECO:0000256" key="10">
    <source>
        <dbReference type="SAM" id="Phobius"/>
    </source>
</evidence>
<feature type="transmembrane region" description="Helical" evidence="10">
    <location>
        <begin position="401"/>
        <end position="419"/>
    </location>
</feature>
<name>A0A8H5BG17_9AGAR</name>
<sequence>MRDTEHMAFKDVTNEFKRTVKEHEVAAPDAKRRKVSSHKPSKAEEEQISLNKNYIAEAYNILNHIQTLTRMLASVRTAYLNVDARSAPHTRSGLGSGSRTFDLTVDGAQSSWSNVKYLTNEERDQIDLQARVILTRCADRVKEMEALEKRRADLIARNTNPLTRLLPARLRQDESTLSSDVVAAHHSGITWFLSRRLAEASQTQKELQEERVKRQLERTKSLGAGAGQEAMMMHMGSGSSRHRKEASGTAGSSSSGRGTSPSRGPGGWLESTIAATIGAAPSSSSSSHDSRKAAAYSPAISTYVSDDEDDELELSASQILQFEQENANILKTVQDTLESVQQAESRLLDISALQMELVTHLTRQTELTDQLYEDAIMTTSTVEKGNEQLKEAKRRAKDSRLFLLVFLIGASLSLLFLHYY</sequence>
<feature type="compositionally biased region" description="Basic residues" evidence="9">
    <location>
        <begin position="31"/>
        <end position="40"/>
    </location>
</feature>
<proteinExistence type="inferred from homology"/>
<dbReference type="SUPFAM" id="SSF58038">
    <property type="entry name" value="SNARE fusion complex"/>
    <property type="match status" value="1"/>
</dbReference>
<keyword evidence="13" id="KW-1185">Reference proteome</keyword>
<evidence type="ECO:0000256" key="4">
    <source>
        <dbReference type="ARBA" id="ARBA00022692"/>
    </source>
</evidence>
<evidence type="ECO:0000313" key="13">
    <source>
        <dbReference type="Proteomes" id="UP000567179"/>
    </source>
</evidence>
<dbReference type="GO" id="GO:0031201">
    <property type="term" value="C:SNARE complex"/>
    <property type="evidence" value="ECO:0007669"/>
    <property type="project" value="TreeGrafter"/>
</dbReference>
<keyword evidence="6 10" id="KW-1133">Transmembrane helix</keyword>
<dbReference type="InterPro" id="IPR019529">
    <property type="entry name" value="Syntaxin-18_N"/>
</dbReference>
<reference evidence="12 13" key="1">
    <citation type="journal article" date="2020" name="ISME J.">
        <title>Uncovering the hidden diversity of litter-decomposition mechanisms in mushroom-forming fungi.</title>
        <authorList>
            <person name="Floudas D."/>
            <person name="Bentzer J."/>
            <person name="Ahren D."/>
            <person name="Johansson T."/>
            <person name="Persson P."/>
            <person name="Tunlid A."/>
        </authorList>
    </citation>
    <scope>NUCLEOTIDE SEQUENCE [LARGE SCALE GENOMIC DNA]</scope>
    <source>
        <strain evidence="12 13">CBS 101986</strain>
    </source>
</reference>
<comment type="subcellular location">
    <subcellularLocation>
        <location evidence="1">Membrane</location>
        <topology evidence="1">Single-pass type IV membrane protein</topology>
    </subcellularLocation>
</comment>
<dbReference type="Pfam" id="PF10496">
    <property type="entry name" value="Syntaxin-18_N"/>
    <property type="match status" value="1"/>
</dbReference>
<dbReference type="Gene3D" id="1.20.5.110">
    <property type="match status" value="1"/>
</dbReference>
<dbReference type="GO" id="GO:0015031">
    <property type="term" value="P:protein transport"/>
    <property type="evidence" value="ECO:0007669"/>
    <property type="project" value="UniProtKB-KW"/>
</dbReference>
<feature type="compositionally biased region" description="Basic and acidic residues" evidence="9">
    <location>
        <begin position="206"/>
        <end position="220"/>
    </location>
</feature>
<dbReference type="GO" id="GO:0005783">
    <property type="term" value="C:endoplasmic reticulum"/>
    <property type="evidence" value="ECO:0007669"/>
    <property type="project" value="TreeGrafter"/>
</dbReference>
<feature type="compositionally biased region" description="Low complexity" evidence="9">
    <location>
        <begin position="247"/>
        <end position="263"/>
    </location>
</feature>
<keyword evidence="5" id="KW-0653">Protein transport</keyword>
<feature type="region of interest" description="Disordered" evidence="9">
    <location>
        <begin position="26"/>
        <end position="46"/>
    </location>
</feature>
<organism evidence="12 13">
    <name type="scientific">Psilocybe cf. subviscida</name>
    <dbReference type="NCBI Taxonomy" id="2480587"/>
    <lineage>
        <taxon>Eukaryota</taxon>
        <taxon>Fungi</taxon>
        <taxon>Dikarya</taxon>
        <taxon>Basidiomycota</taxon>
        <taxon>Agaricomycotina</taxon>
        <taxon>Agaricomycetes</taxon>
        <taxon>Agaricomycetidae</taxon>
        <taxon>Agaricales</taxon>
        <taxon>Agaricineae</taxon>
        <taxon>Strophariaceae</taxon>
        <taxon>Psilocybe</taxon>
    </lineage>
</organism>
<protein>
    <recommendedName>
        <fullName evidence="11">t-SNARE coiled-coil homology domain-containing protein</fullName>
    </recommendedName>
</protein>
<dbReference type="PANTHER" id="PTHR15959:SF0">
    <property type="entry name" value="SYNTAXIN-18"/>
    <property type="match status" value="1"/>
</dbReference>
<evidence type="ECO:0000256" key="2">
    <source>
        <dbReference type="ARBA" id="ARBA00009063"/>
    </source>
</evidence>
<feature type="region of interest" description="Disordered" evidence="9">
    <location>
        <begin position="204"/>
        <end position="269"/>
    </location>
</feature>
<gene>
    <name evidence="12" type="ORF">D9619_000455</name>
</gene>
<feature type="domain" description="T-SNARE coiled-coil homology" evidence="11">
    <location>
        <begin position="330"/>
        <end position="392"/>
    </location>
</feature>
<keyword evidence="7" id="KW-0175">Coiled coil</keyword>
<keyword evidence="4 10" id="KW-0812">Transmembrane</keyword>
<dbReference type="PROSITE" id="PS50192">
    <property type="entry name" value="T_SNARE"/>
    <property type="match status" value="1"/>
</dbReference>
<evidence type="ECO:0000256" key="5">
    <source>
        <dbReference type="ARBA" id="ARBA00022927"/>
    </source>
</evidence>
<dbReference type="AlphaFoldDB" id="A0A8H5BG17"/>
<dbReference type="EMBL" id="JAACJJ010000028">
    <property type="protein sequence ID" value="KAF5322699.1"/>
    <property type="molecule type" value="Genomic_DNA"/>
</dbReference>
<evidence type="ECO:0000256" key="1">
    <source>
        <dbReference type="ARBA" id="ARBA00004211"/>
    </source>
</evidence>
<dbReference type="GO" id="GO:0006890">
    <property type="term" value="P:retrograde vesicle-mediated transport, Golgi to endoplasmic reticulum"/>
    <property type="evidence" value="ECO:0007669"/>
    <property type="project" value="TreeGrafter"/>
</dbReference>
<evidence type="ECO:0000256" key="9">
    <source>
        <dbReference type="SAM" id="MobiDB-lite"/>
    </source>
</evidence>
<dbReference type="OrthoDB" id="342981at2759"/>
<evidence type="ECO:0000313" key="12">
    <source>
        <dbReference type="EMBL" id="KAF5322699.1"/>
    </source>
</evidence>
<keyword evidence="8 10" id="KW-0472">Membrane</keyword>
<dbReference type="InterPro" id="IPR000727">
    <property type="entry name" value="T_SNARE_dom"/>
</dbReference>
<comment type="similarity">
    <text evidence="2">Belongs to the syntaxin family.</text>
</comment>
<evidence type="ECO:0000259" key="11">
    <source>
        <dbReference type="PROSITE" id="PS50192"/>
    </source>
</evidence>
<evidence type="ECO:0000256" key="7">
    <source>
        <dbReference type="ARBA" id="ARBA00023054"/>
    </source>
</evidence>
<evidence type="ECO:0000256" key="6">
    <source>
        <dbReference type="ARBA" id="ARBA00022989"/>
    </source>
</evidence>
<keyword evidence="3" id="KW-0813">Transport</keyword>
<dbReference type="FunFam" id="1.20.5.110:FF:000069">
    <property type="entry name" value="Related to syntaxin 18"/>
    <property type="match status" value="1"/>
</dbReference>
<comment type="caution">
    <text evidence="12">The sequence shown here is derived from an EMBL/GenBank/DDBJ whole genome shotgun (WGS) entry which is preliminary data.</text>
</comment>
<evidence type="ECO:0000256" key="3">
    <source>
        <dbReference type="ARBA" id="ARBA00022448"/>
    </source>
</evidence>
<evidence type="ECO:0000256" key="8">
    <source>
        <dbReference type="ARBA" id="ARBA00023136"/>
    </source>
</evidence>
<dbReference type="Proteomes" id="UP000567179">
    <property type="component" value="Unassembled WGS sequence"/>
</dbReference>